<evidence type="ECO:0000256" key="4">
    <source>
        <dbReference type="ARBA" id="ARBA00022989"/>
    </source>
</evidence>
<evidence type="ECO:0000256" key="3">
    <source>
        <dbReference type="ARBA" id="ARBA00022692"/>
    </source>
</evidence>
<dbReference type="AlphaFoldDB" id="A0A2H4SNZ5"/>
<evidence type="ECO:0000256" key="6">
    <source>
        <dbReference type="SAM" id="MobiDB-lite"/>
    </source>
</evidence>
<feature type="transmembrane region" description="Helical" evidence="7">
    <location>
        <begin position="444"/>
        <end position="465"/>
    </location>
</feature>
<reference evidence="8 9" key="1">
    <citation type="journal article" date="2017" name="BMC Genomics">
        <title>Chromosome level assembly and secondary metabolite potential of the parasitic fungus Cordyceps militaris.</title>
        <authorList>
            <person name="Kramer G.J."/>
            <person name="Nodwell J.R."/>
        </authorList>
    </citation>
    <scope>NUCLEOTIDE SEQUENCE [LARGE SCALE GENOMIC DNA]</scope>
    <source>
        <strain evidence="8 9">ATCC 34164</strain>
    </source>
</reference>
<evidence type="ECO:0000256" key="5">
    <source>
        <dbReference type="ARBA" id="ARBA00023136"/>
    </source>
</evidence>
<dbReference type="Pfam" id="PF03381">
    <property type="entry name" value="CDC50"/>
    <property type="match status" value="1"/>
</dbReference>
<organism evidence="8 9">
    <name type="scientific">Cordyceps militaris</name>
    <name type="common">Caterpillar fungus</name>
    <name type="synonym">Clavaria militaris</name>
    <dbReference type="NCBI Taxonomy" id="73501"/>
    <lineage>
        <taxon>Eukaryota</taxon>
        <taxon>Fungi</taxon>
        <taxon>Dikarya</taxon>
        <taxon>Ascomycota</taxon>
        <taxon>Pezizomycotina</taxon>
        <taxon>Sordariomycetes</taxon>
        <taxon>Hypocreomycetidae</taxon>
        <taxon>Hypocreales</taxon>
        <taxon>Cordycipitaceae</taxon>
        <taxon>Cordyceps</taxon>
    </lineage>
</organism>
<dbReference type="VEuPathDB" id="FungiDB:CCM_08138"/>
<dbReference type="OrthoDB" id="340608at2759"/>
<dbReference type="GO" id="GO:0005794">
    <property type="term" value="C:Golgi apparatus"/>
    <property type="evidence" value="ECO:0007669"/>
    <property type="project" value="TreeGrafter"/>
</dbReference>
<keyword evidence="3 7" id="KW-0812">Transmembrane</keyword>
<dbReference type="InterPro" id="IPR005045">
    <property type="entry name" value="CDC50/LEM3_fam"/>
</dbReference>
<keyword evidence="5 7" id="KW-0472">Membrane</keyword>
<keyword evidence="4 7" id="KW-1133">Transmembrane helix</keyword>
<evidence type="ECO:0000256" key="1">
    <source>
        <dbReference type="ARBA" id="ARBA00004141"/>
    </source>
</evidence>
<sequence>MVIIRRAILHEVENSHTFGKGKIWASKAPRCRSLLPPRLHSPLEHELGDTPLIANRHPIPSQIDDAHLSPTPAPPPTSSDLPTMSDTPRDVGQDDHRDSNDSNPPSNGPEKKKSRRPANTAFRQQRLKAWQPILTPKTVLPLFFAIGIIFAPIGGLLLYANSLVQEIKIDYTKCIAEAKDAFGDMPTKYLDVTFKNGSINDVHPQWRKETGVAVNLSTSVTVSTDICRLRFSIPADMKPPVLFYYHLTNFYQNHRRYVDSFDAAQLNGAARSYSEIDSSKCTPLKVNTTSNKPIFPCGLIANSMFNDTFSSPTLLNPPGSNTPRLYDMNNSTNIAWASDKDLYSTTKYTYEEAVPPPNWLARYPNGYTAEDPPPNLKNWEAFQVWMRTAALPDFSKLYQRNDADPMEKGTYEIAIHDYFKVSEFGGTKSVLITTRTVMGGRNPFLGIAYIVVGGVCIILGGIFTVTHLIKPRKLGDHTYLSWNNTPTAKSGGSGGTAVASGREVRPGEA</sequence>
<feature type="compositionally biased region" description="Basic and acidic residues" evidence="6">
    <location>
        <begin position="87"/>
        <end position="100"/>
    </location>
</feature>
<dbReference type="GO" id="GO:0005886">
    <property type="term" value="C:plasma membrane"/>
    <property type="evidence" value="ECO:0007669"/>
    <property type="project" value="TreeGrafter"/>
</dbReference>
<dbReference type="PANTHER" id="PTHR10926">
    <property type="entry name" value="CELL CYCLE CONTROL PROTEIN 50"/>
    <property type="match status" value="1"/>
</dbReference>
<dbReference type="Proteomes" id="UP000323067">
    <property type="component" value="Chromosome v"/>
</dbReference>
<evidence type="ECO:0000313" key="9">
    <source>
        <dbReference type="Proteomes" id="UP000323067"/>
    </source>
</evidence>
<dbReference type="GO" id="GO:0005783">
    <property type="term" value="C:endoplasmic reticulum"/>
    <property type="evidence" value="ECO:0007669"/>
    <property type="project" value="TreeGrafter"/>
</dbReference>
<proteinExistence type="inferred from homology"/>
<accession>A0A2H4SNZ5</accession>
<dbReference type="VEuPathDB" id="FungiDB:A9K55_005283"/>
<comment type="subcellular location">
    <subcellularLocation>
        <location evidence="1">Membrane</location>
        <topology evidence="1">Multi-pass membrane protein</topology>
    </subcellularLocation>
</comment>
<evidence type="ECO:0000256" key="7">
    <source>
        <dbReference type="SAM" id="Phobius"/>
    </source>
</evidence>
<dbReference type="EMBL" id="CP023325">
    <property type="protein sequence ID" value="ATY64835.1"/>
    <property type="molecule type" value="Genomic_DNA"/>
</dbReference>
<name>A0A2H4SNZ5_CORMI</name>
<feature type="transmembrane region" description="Helical" evidence="7">
    <location>
        <begin position="138"/>
        <end position="160"/>
    </location>
</feature>
<evidence type="ECO:0000256" key="2">
    <source>
        <dbReference type="ARBA" id="ARBA00009457"/>
    </source>
</evidence>
<comment type="similarity">
    <text evidence="2">Belongs to the CDC50/LEM3 family.</text>
</comment>
<feature type="compositionally biased region" description="Low complexity" evidence="6">
    <location>
        <begin position="488"/>
        <end position="501"/>
    </location>
</feature>
<evidence type="ECO:0000313" key="8">
    <source>
        <dbReference type="EMBL" id="ATY64835.1"/>
    </source>
</evidence>
<protein>
    <submittedName>
        <fullName evidence="8">LEM3 CDC50 family</fullName>
    </submittedName>
</protein>
<feature type="region of interest" description="Disordered" evidence="6">
    <location>
        <begin position="488"/>
        <end position="509"/>
    </location>
</feature>
<dbReference type="PANTHER" id="PTHR10926:SF0">
    <property type="entry name" value="CDC50, ISOFORM A"/>
    <property type="match status" value="1"/>
</dbReference>
<gene>
    <name evidence="8" type="ORF">A9K55_005283</name>
</gene>
<feature type="region of interest" description="Disordered" evidence="6">
    <location>
        <begin position="51"/>
        <end position="119"/>
    </location>
</feature>